<keyword evidence="4" id="KW-1185">Reference proteome</keyword>
<comment type="caution">
    <text evidence="2">The sequence shown here is derived from an EMBL/GenBank/DDBJ whole genome shotgun (WGS) entry which is preliminary data.</text>
</comment>
<feature type="region of interest" description="Disordered" evidence="1">
    <location>
        <begin position="213"/>
        <end position="235"/>
    </location>
</feature>
<name>A0A813GJA3_POLGL</name>
<accession>A0A813GJA3</accession>
<evidence type="ECO:0000313" key="3">
    <source>
        <dbReference type="EMBL" id="CAE8720151.1"/>
    </source>
</evidence>
<dbReference type="EMBL" id="CAJNNW010033737">
    <property type="protein sequence ID" value="CAE8720151.1"/>
    <property type="molecule type" value="Genomic_DNA"/>
</dbReference>
<dbReference type="Proteomes" id="UP000654075">
    <property type="component" value="Unassembled WGS sequence"/>
</dbReference>
<feature type="region of interest" description="Disordered" evidence="1">
    <location>
        <begin position="132"/>
        <end position="153"/>
    </location>
</feature>
<evidence type="ECO:0000313" key="4">
    <source>
        <dbReference type="Proteomes" id="UP000654075"/>
    </source>
</evidence>
<feature type="region of interest" description="Disordered" evidence="1">
    <location>
        <begin position="33"/>
        <end position="65"/>
    </location>
</feature>
<evidence type="ECO:0000256" key="1">
    <source>
        <dbReference type="SAM" id="MobiDB-lite"/>
    </source>
</evidence>
<proteinExistence type="predicted"/>
<feature type="compositionally biased region" description="Low complexity" evidence="1">
    <location>
        <begin position="34"/>
        <end position="49"/>
    </location>
</feature>
<dbReference type="Proteomes" id="UP000626109">
    <property type="component" value="Unassembled WGS sequence"/>
</dbReference>
<evidence type="ECO:0000313" key="2">
    <source>
        <dbReference type="EMBL" id="CAE8622951.1"/>
    </source>
</evidence>
<protein>
    <submittedName>
        <fullName evidence="2">Uncharacterized protein</fullName>
    </submittedName>
</protein>
<gene>
    <name evidence="2" type="ORF">PGLA1383_LOCUS40289</name>
    <name evidence="3" type="ORF">PGLA2088_LOCUS41130</name>
</gene>
<organism evidence="2 4">
    <name type="scientific">Polarella glacialis</name>
    <name type="common">Dinoflagellate</name>
    <dbReference type="NCBI Taxonomy" id="89957"/>
    <lineage>
        <taxon>Eukaryota</taxon>
        <taxon>Sar</taxon>
        <taxon>Alveolata</taxon>
        <taxon>Dinophyceae</taxon>
        <taxon>Suessiales</taxon>
        <taxon>Suessiaceae</taxon>
        <taxon>Polarella</taxon>
    </lineage>
</organism>
<reference evidence="2" key="1">
    <citation type="submission" date="2021-02" db="EMBL/GenBank/DDBJ databases">
        <authorList>
            <person name="Dougan E. K."/>
            <person name="Rhodes N."/>
            <person name="Thang M."/>
            <person name="Chan C."/>
        </authorList>
    </citation>
    <scope>NUCLEOTIDE SEQUENCE</scope>
</reference>
<feature type="compositionally biased region" description="Polar residues" evidence="1">
    <location>
        <begin position="221"/>
        <end position="235"/>
    </location>
</feature>
<sequence length="235" mass="24313">MAWLGAAVWVAPTAARRAQAIRPAARRAIFHCQSSSNNNNSNSSSSSSSAYPSQHRRGAAATTAPLVAASIGDGSSCNSGDRGASSVEQASDVRNAGLDGWEQARRVWLGSGPPRVTPSARVSVHCSAELTLGSSPDRGGRRHSRLLRSSSGDRRVKSAIVSERSMARLFKGQKVLPEGSAWGSEDDYQYCRIPLGAVVAAAGRRWEAEAAAAAAAAAPTPTGTGANRSGRGSSI</sequence>
<dbReference type="EMBL" id="CAJNNV010028096">
    <property type="protein sequence ID" value="CAE8622951.1"/>
    <property type="molecule type" value="Genomic_DNA"/>
</dbReference>
<dbReference type="AlphaFoldDB" id="A0A813GJA3"/>